<feature type="transmembrane region" description="Helical" evidence="6">
    <location>
        <begin position="14"/>
        <end position="31"/>
    </location>
</feature>
<keyword evidence="3 6" id="KW-0812">Transmembrane</keyword>
<feature type="transmembrane region" description="Helical" evidence="6">
    <location>
        <begin position="143"/>
        <end position="164"/>
    </location>
</feature>
<dbReference type="PANTHER" id="PTHR12677">
    <property type="entry name" value="GOLGI APPARATUS MEMBRANE PROTEIN TVP38-RELATED"/>
    <property type="match status" value="1"/>
</dbReference>
<organism evidence="8 9">
    <name type="scientific">Paenibacillus lentus</name>
    <dbReference type="NCBI Taxonomy" id="1338368"/>
    <lineage>
        <taxon>Bacteria</taxon>
        <taxon>Bacillati</taxon>
        <taxon>Bacillota</taxon>
        <taxon>Bacilli</taxon>
        <taxon>Bacillales</taxon>
        <taxon>Paenibacillaceae</taxon>
        <taxon>Paenibacillus</taxon>
    </lineage>
</organism>
<name>A0A3Q8SBT0_9BACL</name>
<keyword evidence="2 6" id="KW-1003">Cell membrane</keyword>
<evidence type="ECO:0000313" key="8">
    <source>
        <dbReference type="EMBL" id="AZK47015.1"/>
    </source>
</evidence>
<dbReference type="InterPro" id="IPR032816">
    <property type="entry name" value="VTT_dom"/>
</dbReference>
<dbReference type="Proteomes" id="UP000273145">
    <property type="component" value="Chromosome"/>
</dbReference>
<keyword evidence="4 6" id="KW-1133">Transmembrane helix</keyword>
<dbReference type="KEGG" id="plen:EIM92_13350"/>
<proteinExistence type="inferred from homology"/>
<evidence type="ECO:0000256" key="4">
    <source>
        <dbReference type="ARBA" id="ARBA00022989"/>
    </source>
</evidence>
<reference evidence="8 9" key="1">
    <citation type="submission" date="2018-11" db="EMBL/GenBank/DDBJ databases">
        <title>Genome sequencing of Paenibacillus lentus DSM25539(T).</title>
        <authorList>
            <person name="Kook J.-K."/>
            <person name="Park S.-N."/>
            <person name="Lim Y.K."/>
        </authorList>
    </citation>
    <scope>NUCLEOTIDE SEQUENCE [LARGE SCALE GENOMIC DNA]</scope>
    <source>
        <strain evidence="8 9">DSM 25539</strain>
    </source>
</reference>
<feature type="transmembrane region" description="Helical" evidence="6">
    <location>
        <begin position="43"/>
        <end position="64"/>
    </location>
</feature>
<comment type="similarity">
    <text evidence="6">Belongs to the TVP38/TMEM64 family.</text>
</comment>
<evidence type="ECO:0000256" key="5">
    <source>
        <dbReference type="ARBA" id="ARBA00023136"/>
    </source>
</evidence>
<evidence type="ECO:0000259" key="7">
    <source>
        <dbReference type="Pfam" id="PF09335"/>
    </source>
</evidence>
<feature type="transmembrane region" description="Helical" evidence="6">
    <location>
        <begin position="184"/>
        <end position="206"/>
    </location>
</feature>
<sequence>MIQEESEGLPMKKWSVVILYIILFILTYIYRHELTAWSQGSPPVWLLFALSTLLALFPVVPYKIVVAAAGYVMGTLGGGTIILFGSTLAGAIVYGGAAIFRESAASWLARFKKLELLTQFSANRPFRTIAICRLIPVIPQTAVNIYAGATGMSFVHFILGSLVGKLPAVYVYAYVGSTLEEQPFIATFIAVAYFVLLILLLWVWGFRQKKI</sequence>
<evidence type="ECO:0000256" key="3">
    <source>
        <dbReference type="ARBA" id="ARBA00022692"/>
    </source>
</evidence>
<evidence type="ECO:0000256" key="2">
    <source>
        <dbReference type="ARBA" id="ARBA00022475"/>
    </source>
</evidence>
<comment type="subcellular location">
    <subcellularLocation>
        <location evidence="1 6">Cell membrane</location>
        <topology evidence="1 6">Multi-pass membrane protein</topology>
    </subcellularLocation>
</comment>
<gene>
    <name evidence="8" type="ORF">EIM92_13350</name>
</gene>
<dbReference type="Pfam" id="PF09335">
    <property type="entry name" value="VTT_dom"/>
    <property type="match status" value="1"/>
</dbReference>
<evidence type="ECO:0000256" key="6">
    <source>
        <dbReference type="RuleBase" id="RU366058"/>
    </source>
</evidence>
<dbReference type="AlphaFoldDB" id="A0A3Q8SBT0"/>
<feature type="transmembrane region" description="Helical" evidence="6">
    <location>
        <begin position="76"/>
        <end position="100"/>
    </location>
</feature>
<dbReference type="EMBL" id="CP034248">
    <property type="protein sequence ID" value="AZK47015.1"/>
    <property type="molecule type" value="Genomic_DNA"/>
</dbReference>
<dbReference type="GO" id="GO:0005886">
    <property type="term" value="C:plasma membrane"/>
    <property type="evidence" value="ECO:0007669"/>
    <property type="project" value="UniProtKB-SubCell"/>
</dbReference>
<accession>A0A3Q8SBT0</accession>
<dbReference type="OrthoDB" id="2381682at2"/>
<evidence type="ECO:0000313" key="9">
    <source>
        <dbReference type="Proteomes" id="UP000273145"/>
    </source>
</evidence>
<dbReference type="InterPro" id="IPR015414">
    <property type="entry name" value="TMEM64"/>
</dbReference>
<dbReference type="PANTHER" id="PTHR12677:SF59">
    <property type="entry name" value="GOLGI APPARATUS MEMBRANE PROTEIN TVP38-RELATED"/>
    <property type="match status" value="1"/>
</dbReference>
<feature type="domain" description="VTT" evidence="7">
    <location>
        <begin position="60"/>
        <end position="177"/>
    </location>
</feature>
<keyword evidence="9" id="KW-1185">Reference proteome</keyword>
<evidence type="ECO:0000256" key="1">
    <source>
        <dbReference type="ARBA" id="ARBA00004651"/>
    </source>
</evidence>
<protein>
    <recommendedName>
        <fullName evidence="6">TVP38/TMEM64 family membrane protein</fullName>
    </recommendedName>
</protein>
<keyword evidence="5 6" id="KW-0472">Membrane</keyword>